<dbReference type="PRINTS" id="PR00344">
    <property type="entry name" value="BCTRLSENSOR"/>
</dbReference>
<feature type="domain" description="HAMP" evidence="12">
    <location>
        <begin position="293"/>
        <end position="345"/>
    </location>
</feature>
<dbReference type="EC" id="2.7.13.3" evidence="3"/>
<dbReference type="SUPFAM" id="SSF55874">
    <property type="entry name" value="ATPase domain of HSP90 chaperone/DNA topoisomerase II/histidine kinase"/>
    <property type="match status" value="1"/>
</dbReference>
<dbReference type="Gene3D" id="6.10.340.10">
    <property type="match status" value="1"/>
</dbReference>
<organism evidence="13">
    <name type="scientific">hot springs metagenome</name>
    <dbReference type="NCBI Taxonomy" id="433727"/>
    <lineage>
        <taxon>unclassified sequences</taxon>
        <taxon>metagenomes</taxon>
        <taxon>ecological metagenomes</taxon>
    </lineage>
</organism>
<name>A0A5J4KZM2_9ZZZZ</name>
<evidence type="ECO:0000256" key="4">
    <source>
        <dbReference type="ARBA" id="ARBA00022475"/>
    </source>
</evidence>
<keyword evidence="5" id="KW-0597">Phosphoprotein</keyword>
<dbReference type="InterPro" id="IPR029151">
    <property type="entry name" value="Sensor-like_sf"/>
</dbReference>
<dbReference type="Pfam" id="PF00512">
    <property type="entry name" value="HisKA"/>
    <property type="match status" value="1"/>
</dbReference>
<gene>
    <name evidence="13" type="ORF">A45J_2458</name>
</gene>
<evidence type="ECO:0000256" key="9">
    <source>
        <dbReference type="ARBA" id="ARBA00022989"/>
    </source>
</evidence>
<feature type="transmembrane region" description="Helical" evidence="10">
    <location>
        <begin position="12"/>
        <end position="32"/>
    </location>
</feature>
<dbReference type="Gene3D" id="3.30.450.20">
    <property type="entry name" value="PAS domain"/>
    <property type="match status" value="1"/>
</dbReference>
<keyword evidence="4" id="KW-1003">Cell membrane</keyword>
<sequence length="580" mass="64686">MKNIWLSLSIRHKLASIIFLIVIALIIIIFPVTSRIIKLSLLRQQHEHLTSIKNLVIKLFEDYQSKVTNYTRLFSNDRELKDTLFYHTELAGEREHPLRAVERLFSSFDISSIELIDSKGDVVAIAEKPAVFGQNRLSDSLIRRALKGNVASGIELTDKGFLIKASAPVYYNENQIIGVITSGILLDNILLSRIKQLSNTDIVVVDSKETIISSTNADKTEIRNFSELLKDNAQGYIIVEFPLVDMSGYTIGAIKILQENKLPEIIARAHFVFFVLLVIISFVSISILFIALKKMMSPIVKLKEGAAIIGKGEFGYRIPVTTQDEFGELSKSFNSMAQSLENLHIMEERLRQSERFAAVGRFAAGIAHEINNPIGNIIGISKLMLKGELKDRDKDDIETIIKNADRCARITRDLLMYSRQSLPNKEIISVKELVSDSINAVRQKINSKDIEIKTEIADGLTDIYADPLQISQVLNNILMNAVQSIEYSGNITIEVMPLGKDMVDIVVTDTGCGMDEDVRRRVFDPFFTTKAVGEGTGLGLAISYSIVQNHGGELLVESIKGQGSTFVVRLPLRDVDGQTV</sequence>
<dbReference type="InterPro" id="IPR036097">
    <property type="entry name" value="HisK_dim/P_sf"/>
</dbReference>
<dbReference type="SUPFAM" id="SSF158472">
    <property type="entry name" value="HAMP domain-like"/>
    <property type="match status" value="1"/>
</dbReference>
<dbReference type="InterPro" id="IPR036890">
    <property type="entry name" value="HATPase_C_sf"/>
</dbReference>
<dbReference type="PROSITE" id="PS50885">
    <property type="entry name" value="HAMP"/>
    <property type="match status" value="1"/>
</dbReference>
<evidence type="ECO:0000256" key="7">
    <source>
        <dbReference type="ARBA" id="ARBA00022692"/>
    </source>
</evidence>
<keyword evidence="7 10" id="KW-0812">Transmembrane</keyword>
<evidence type="ECO:0000256" key="6">
    <source>
        <dbReference type="ARBA" id="ARBA00022679"/>
    </source>
</evidence>
<evidence type="ECO:0000256" key="1">
    <source>
        <dbReference type="ARBA" id="ARBA00000085"/>
    </source>
</evidence>
<dbReference type="Pfam" id="PF14827">
    <property type="entry name" value="dCache_3"/>
    <property type="match status" value="1"/>
</dbReference>
<dbReference type="PANTHER" id="PTHR43065">
    <property type="entry name" value="SENSOR HISTIDINE KINASE"/>
    <property type="match status" value="1"/>
</dbReference>
<evidence type="ECO:0000313" key="13">
    <source>
        <dbReference type="EMBL" id="GER94694.1"/>
    </source>
</evidence>
<protein>
    <recommendedName>
        <fullName evidence="3">histidine kinase</fullName>
        <ecNumber evidence="3">2.7.13.3</ecNumber>
    </recommendedName>
</protein>
<dbReference type="CDD" id="cd06225">
    <property type="entry name" value="HAMP"/>
    <property type="match status" value="1"/>
</dbReference>
<dbReference type="Pfam" id="PF02518">
    <property type="entry name" value="HATPase_c"/>
    <property type="match status" value="1"/>
</dbReference>
<feature type="domain" description="Histidine kinase" evidence="11">
    <location>
        <begin position="365"/>
        <end position="574"/>
    </location>
</feature>
<evidence type="ECO:0000259" key="11">
    <source>
        <dbReference type="PROSITE" id="PS50109"/>
    </source>
</evidence>
<comment type="subcellular location">
    <subcellularLocation>
        <location evidence="2">Cell membrane</location>
        <topology evidence="2">Multi-pass membrane protein</topology>
    </subcellularLocation>
</comment>
<keyword evidence="9 10" id="KW-1133">Transmembrane helix</keyword>
<comment type="catalytic activity">
    <reaction evidence="1">
        <text>ATP + protein L-histidine = ADP + protein N-phospho-L-histidine.</text>
        <dbReference type="EC" id="2.7.13.3"/>
    </reaction>
</comment>
<dbReference type="CDD" id="cd00082">
    <property type="entry name" value="HisKA"/>
    <property type="match status" value="1"/>
</dbReference>
<dbReference type="SUPFAM" id="SSF103190">
    <property type="entry name" value="Sensory domain-like"/>
    <property type="match status" value="2"/>
</dbReference>
<dbReference type="PROSITE" id="PS50109">
    <property type="entry name" value="HIS_KIN"/>
    <property type="match status" value="1"/>
</dbReference>
<evidence type="ECO:0000256" key="3">
    <source>
        <dbReference type="ARBA" id="ARBA00012438"/>
    </source>
</evidence>
<proteinExistence type="predicted"/>
<comment type="caution">
    <text evidence="13">The sequence shown here is derived from an EMBL/GenBank/DDBJ whole genome shotgun (WGS) entry which is preliminary data.</text>
</comment>
<keyword evidence="6" id="KW-0808">Transferase</keyword>
<dbReference type="GO" id="GO:0000155">
    <property type="term" value="F:phosphorelay sensor kinase activity"/>
    <property type="evidence" value="ECO:0007669"/>
    <property type="project" value="InterPro"/>
</dbReference>
<dbReference type="InterPro" id="IPR003660">
    <property type="entry name" value="HAMP_dom"/>
</dbReference>
<dbReference type="EMBL" id="BLAB01000001">
    <property type="protein sequence ID" value="GER94694.1"/>
    <property type="molecule type" value="Genomic_DNA"/>
</dbReference>
<dbReference type="InterPro" id="IPR003594">
    <property type="entry name" value="HATPase_dom"/>
</dbReference>
<dbReference type="PANTHER" id="PTHR43065:SF42">
    <property type="entry name" value="TWO-COMPONENT SENSOR PPRA"/>
    <property type="match status" value="1"/>
</dbReference>
<dbReference type="InterPro" id="IPR004358">
    <property type="entry name" value="Sig_transdc_His_kin-like_C"/>
</dbReference>
<dbReference type="InterPro" id="IPR029150">
    <property type="entry name" value="dCache_3"/>
</dbReference>
<evidence type="ECO:0000259" key="12">
    <source>
        <dbReference type="PROSITE" id="PS50885"/>
    </source>
</evidence>
<dbReference type="Gene3D" id="1.10.287.130">
    <property type="match status" value="1"/>
</dbReference>
<feature type="transmembrane region" description="Helical" evidence="10">
    <location>
        <begin position="271"/>
        <end position="292"/>
    </location>
</feature>
<evidence type="ECO:0000256" key="10">
    <source>
        <dbReference type="SAM" id="Phobius"/>
    </source>
</evidence>
<dbReference type="InterPro" id="IPR005467">
    <property type="entry name" value="His_kinase_dom"/>
</dbReference>
<evidence type="ECO:0000256" key="5">
    <source>
        <dbReference type="ARBA" id="ARBA00022553"/>
    </source>
</evidence>
<evidence type="ECO:0000256" key="2">
    <source>
        <dbReference type="ARBA" id="ARBA00004651"/>
    </source>
</evidence>
<dbReference type="SMART" id="SM00387">
    <property type="entry name" value="HATPase_c"/>
    <property type="match status" value="1"/>
</dbReference>
<dbReference type="Gene3D" id="3.30.565.10">
    <property type="entry name" value="Histidine kinase-like ATPase, C-terminal domain"/>
    <property type="match status" value="1"/>
</dbReference>
<dbReference type="Pfam" id="PF00672">
    <property type="entry name" value="HAMP"/>
    <property type="match status" value="1"/>
</dbReference>
<evidence type="ECO:0000256" key="8">
    <source>
        <dbReference type="ARBA" id="ARBA00022777"/>
    </source>
</evidence>
<dbReference type="GO" id="GO:0005886">
    <property type="term" value="C:plasma membrane"/>
    <property type="evidence" value="ECO:0007669"/>
    <property type="project" value="UniProtKB-SubCell"/>
</dbReference>
<dbReference type="AlphaFoldDB" id="A0A5J4KZM2"/>
<accession>A0A5J4KZM2</accession>
<reference evidence="13" key="1">
    <citation type="submission" date="2019-10" db="EMBL/GenBank/DDBJ databases">
        <title>Metagenomic sequencing of thiosulfate-disproportionating enrichment culture.</title>
        <authorList>
            <person name="Umezawa K."/>
            <person name="Kojima H."/>
            <person name="Fukui M."/>
        </authorList>
    </citation>
    <scope>NUCLEOTIDE SEQUENCE</scope>
    <source>
        <strain evidence="13">45J</strain>
    </source>
</reference>
<dbReference type="SMART" id="SM00388">
    <property type="entry name" value="HisKA"/>
    <property type="match status" value="1"/>
</dbReference>
<dbReference type="SMART" id="SM00304">
    <property type="entry name" value="HAMP"/>
    <property type="match status" value="1"/>
</dbReference>
<keyword evidence="10" id="KW-0472">Membrane</keyword>
<dbReference type="SUPFAM" id="SSF47384">
    <property type="entry name" value="Homodimeric domain of signal transducing histidine kinase"/>
    <property type="match status" value="1"/>
</dbReference>
<dbReference type="InterPro" id="IPR003661">
    <property type="entry name" value="HisK_dim/P_dom"/>
</dbReference>
<keyword evidence="8" id="KW-0418">Kinase</keyword>